<comment type="caution">
    <text evidence="2">The sequence shown here is derived from an EMBL/GenBank/DDBJ whole genome shotgun (WGS) entry which is preliminary data.</text>
</comment>
<dbReference type="OrthoDB" id="6369070at2"/>
<dbReference type="EMBL" id="SRLE01000026">
    <property type="protein sequence ID" value="TGD70614.1"/>
    <property type="molecule type" value="Genomic_DNA"/>
</dbReference>
<evidence type="ECO:0000313" key="2">
    <source>
        <dbReference type="EMBL" id="TGD70614.1"/>
    </source>
</evidence>
<gene>
    <name evidence="2" type="ORF">E4634_20930</name>
</gene>
<evidence type="ECO:0000313" key="3">
    <source>
        <dbReference type="Proteomes" id="UP000298050"/>
    </source>
</evidence>
<evidence type="ECO:0000259" key="1">
    <source>
        <dbReference type="Pfam" id="PF07110"/>
    </source>
</evidence>
<dbReference type="InterPro" id="IPR009799">
    <property type="entry name" value="EthD_dom"/>
</dbReference>
<dbReference type="GO" id="GO:0016491">
    <property type="term" value="F:oxidoreductase activity"/>
    <property type="evidence" value="ECO:0007669"/>
    <property type="project" value="InterPro"/>
</dbReference>
<name>A0A4Z0LTN9_9GAMM</name>
<protein>
    <submittedName>
        <fullName evidence="2">EthD family reductase</fullName>
    </submittedName>
</protein>
<dbReference type="RefSeq" id="WP_135446640.1">
    <property type="nucleotide sequence ID" value="NZ_SRLE01000026.1"/>
</dbReference>
<dbReference type="Proteomes" id="UP000298050">
    <property type="component" value="Unassembled WGS sequence"/>
</dbReference>
<dbReference type="Gene3D" id="3.30.70.100">
    <property type="match status" value="1"/>
</dbReference>
<sequence>MIKTTICIKRKVGITRKEFFEYWYNEHANLIKELKDDLKIARYVQSHSIDNEVSESLRASRGGPEMFDGIGEAWFESMEVLSSLGQDEAALKALVTLIEDEKQFIDLENSPFWVAEEKEIF</sequence>
<reference evidence="2 3" key="1">
    <citation type="submission" date="2019-04" db="EMBL/GenBank/DDBJ databases">
        <title>Taxonomy of novel Haliea sp. from mangrove soil of West Coast of India.</title>
        <authorList>
            <person name="Verma A."/>
            <person name="Kumar P."/>
            <person name="Krishnamurthi S."/>
        </authorList>
    </citation>
    <scope>NUCLEOTIDE SEQUENCE [LARGE SCALE GENOMIC DNA]</scope>
    <source>
        <strain evidence="2 3">SAOS-164</strain>
    </source>
</reference>
<proteinExistence type="predicted"/>
<accession>A0A4Z0LTN9</accession>
<dbReference type="InterPro" id="IPR011008">
    <property type="entry name" value="Dimeric_a/b-barrel"/>
</dbReference>
<dbReference type="Pfam" id="PF07110">
    <property type="entry name" value="EthD"/>
    <property type="match status" value="1"/>
</dbReference>
<organism evidence="2 3">
    <name type="scientific">Mangrovimicrobium sediminis</name>
    <dbReference type="NCBI Taxonomy" id="2562682"/>
    <lineage>
        <taxon>Bacteria</taxon>
        <taxon>Pseudomonadati</taxon>
        <taxon>Pseudomonadota</taxon>
        <taxon>Gammaproteobacteria</taxon>
        <taxon>Cellvibrionales</taxon>
        <taxon>Halieaceae</taxon>
        <taxon>Mangrovimicrobium</taxon>
    </lineage>
</organism>
<dbReference type="AlphaFoldDB" id="A0A4Z0LTN9"/>
<keyword evidence="3" id="KW-1185">Reference proteome</keyword>
<feature type="domain" description="EthD" evidence="1">
    <location>
        <begin position="13"/>
        <end position="107"/>
    </location>
</feature>
<dbReference type="SUPFAM" id="SSF54909">
    <property type="entry name" value="Dimeric alpha+beta barrel"/>
    <property type="match status" value="1"/>
</dbReference>